<dbReference type="EMBL" id="CP003156">
    <property type="protein sequence ID" value="AEV31062.1"/>
    <property type="molecule type" value="Genomic_DNA"/>
</dbReference>
<organism evidence="5 6">
    <name type="scientific">Owenweeksia hongkongensis (strain DSM 17368 / CIP 108786 / JCM 12287 / NRRL B-23963 / UST20020801)</name>
    <dbReference type="NCBI Taxonomy" id="926562"/>
    <lineage>
        <taxon>Bacteria</taxon>
        <taxon>Pseudomonadati</taxon>
        <taxon>Bacteroidota</taxon>
        <taxon>Flavobacteriia</taxon>
        <taxon>Flavobacteriales</taxon>
        <taxon>Owenweeksiaceae</taxon>
        <taxon>Owenweeksia</taxon>
    </lineage>
</organism>
<keyword evidence="6" id="KW-1185">Reference proteome</keyword>
<evidence type="ECO:0000256" key="1">
    <source>
        <dbReference type="ARBA" id="ARBA00004370"/>
    </source>
</evidence>
<dbReference type="STRING" id="926562.Oweho_0038"/>
<dbReference type="InterPro" id="IPR000184">
    <property type="entry name" value="Bac_surfAg_D15"/>
</dbReference>
<evidence type="ECO:0000256" key="3">
    <source>
        <dbReference type="SAM" id="SignalP"/>
    </source>
</evidence>
<gene>
    <name evidence="5" type="ordered locus">Oweho_0038</name>
</gene>
<proteinExistence type="predicted"/>
<dbReference type="HOGENOM" id="CLU_046092_0_1_10"/>
<feature type="chain" id="PRO_5003515652" evidence="3">
    <location>
        <begin position="24"/>
        <end position="414"/>
    </location>
</feature>
<feature type="signal peptide" evidence="3">
    <location>
        <begin position="1"/>
        <end position="23"/>
    </location>
</feature>
<feature type="domain" description="Bacterial surface antigen (D15)" evidence="4">
    <location>
        <begin position="220"/>
        <end position="414"/>
    </location>
</feature>
<evidence type="ECO:0000259" key="4">
    <source>
        <dbReference type="Pfam" id="PF01103"/>
    </source>
</evidence>
<evidence type="ECO:0000256" key="2">
    <source>
        <dbReference type="ARBA" id="ARBA00023136"/>
    </source>
</evidence>
<dbReference type="RefSeq" id="WP_014200423.1">
    <property type="nucleotide sequence ID" value="NC_016599.1"/>
</dbReference>
<name>G8R551_OWEHD</name>
<accession>G8R551</accession>
<dbReference type="GO" id="GO:0019867">
    <property type="term" value="C:outer membrane"/>
    <property type="evidence" value="ECO:0007669"/>
    <property type="project" value="InterPro"/>
</dbReference>
<dbReference type="AlphaFoldDB" id="G8R551"/>
<dbReference type="Gene3D" id="2.40.160.50">
    <property type="entry name" value="membrane protein fhac: a member of the omp85/tpsb transporter family"/>
    <property type="match status" value="1"/>
</dbReference>
<protein>
    <submittedName>
        <fullName evidence="5">Outer membrane protein/protective antigen OMA87</fullName>
    </submittedName>
</protein>
<sequence>MKRNFTRLSVFVLGLVFTQSVFAQTDTTKRTDEDGKLIREMSFVPLPVIAANPANGFMYGLAPSASWLMGSEATTSRSSLVSTIIYTTKKQLILTFKTNVFLKDDGWNLMGDWRYFITSQPTYGLGTGPQSARLVSNGIEYDDGDFSTGILEAQMMEFNYLRLHETALKRFGDSRFFAGVGYHLDLHSKINDQLLNLDTIPPSITSHYAYSDDRGFDPEGYTLSGISLNGLYDSRDNTINPYSGRYAFVSLRINPEFLGSDQSSTMLWAEYRDYFGLSKKRPRHLLALWAYGSFVTSGNVPYLDLPAVGWDQFGRSGRAYPQGRFRGGGVMYGELEYRFPLQKNSDTFGGVLFANATTANNKDANIDLFEYVEPGVGVGWRIMLNKKARTNLTIDYSWGAYGSHGFYLNVNETF</sequence>
<dbReference type="KEGG" id="oho:Oweho_0038"/>
<dbReference type="PATRIC" id="fig|926562.3.peg.36"/>
<dbReference type="eggNOG" id="COG4775">
    <property type="taxonomic scope" value="Bacteria"/>
</dbReference>
<dbReference type="Proteomes" id="UP000005631">
    <property type="component" value="Chromosome"/>
</dbReference>
<keyword evidence="3" id="KW-0732">Signal</keyword>
<comment type="subcellular location">
    <subcellularLocation>
        <location evidence="1">Membrane</location>
    </subcellularLocation>
</comment>
<evidence type="ECO:0000313" key="5">
    <source>
        <dbReference type="EMBL" id="AEV31062.1"/>
    </source>
</evidence>
<reference evidence="5 6" key="1">
    <citation type="journal article" date="2012" name="Stand. Genomic Sci.">
        <title>Genome sequence of the orange-pigmented seawater bacterium Owenweeksia hongkongensis type strain (UST20020801(T)).</title>
        <authorList>
            <person name="Riedel T."/>
            <person name="Held B."/>
            <person name="Nolan M."/>
            <person name="Lucas S."/>
            <person name="Lapidus A."/>
            <person name="Tice H."/>
            <person name="Del Rio T.G."/>
            <person name="Cheng J.F."/>
            <person name="Han C."/>
            <person name="Tapia R."/>
            <person name="Goodwin L.A."/>
            <person name="Pitluck S."/>
            <person name="Liolios K."/>
            <person name="Mavromatis K."/>
            <person name="Pagani I."/>
            <person name="Ivanova N."/>
            <person name="Mikhailova N."/>
            <person name="Pati A."/>
            <person name="Chen A."/>
            <person name="Palaniappan K."/>
            <person name="Rohde M."/>
            <person name="Tindall B.J."/>
            <person name="Detter J.C."/>
            <person name="Goker M."/>
            <person name="Woyke T."/>
            <person name="Bristow J."/>
            <person name="Eisen J.A."/>
            <person name="Markowitz V."/>
            <person name="Hugenholtz P."/>
            <person name="Klenk H.P."/>
            <person name="Kyrpides N.C."/>
        </authorList>
    </citation>
    <scope>NUCLEOTIDE SEQUENCE</scope>
    <source>
        <strain evidence="6">DSM 17368 / JCM 12287 / NRRL B-23963</strain>
    </source>
</reference>
<evidence type="ECO:0000313" key="6">
    <source>
        <dbReference type="Proteomes" id="UP000005631"/>
    </source>
</evidence>
<dbReference type="OrthoDB" id="621220at2"/>
<keyword evidence="2" id="KW-0472">Membrane</keyword>
<dbReference type="Pfam" id="PF01103">
    <property type="entry name" value="Omp85"/>
    <property type="match status" value="1"/>
</dbReference>